<evidence type="ECO:0000313" key="5">
    <source>
        <dbReference type="Proteomes" id="UP000261620"/>
    </source>
</evidence>
<reference evidence="4" key="2">
    <citation type="submission" date="2025-09" db="UniProtKB">
        <authorList>
            <consortium name="Ensembl"/>
        </authorList>
    </citation>
    <scope>IDENTIFICATION</scope>
</reference>
<organism evidence="4 5">
    <name type="scientific">Mola mola</name>
    <name type="common">Ocean sunfish</name>
    <name type="synonym">Tetraodon mola</name>
    <dbReference type="NCBI Taxonomy" id="94237"/>
    <lineage>
        <taxon>Eukaryota</taxon>
        <taxon>Metazoa</taxon>
        <taxon>Chordata</taxon>
        <taxon>Craniata</taxon>
        <taxon>Vertebrata</taxon>
        <taxon>Euteleostomi</taxon>
        <taxon>Actinopterygii</taxon>
        <taxon>Neopterygii</taxon>
        <taxon>Teleostei</taxon>
        <taxon>Neoteleostei</taxon>
        <taxon>Acanthomorphata</taxon>
        <taxon>Eupercaria</taxon>
        <taxon>Tetraodontiformes</taxon>
        <taxon>Molidae</taxon>
        <taxon>Mola</taxon>
    </lineage>
</organism>
<dbReference type="InterPro" id="IPR002068">
    <property type="entry name" value="A-crystallin/Hsp20_dom"/>
</dbReference>
<dbReference type="Gene3D" id="2.60.40.790">
    <property type="match status" value="1"/>
</dbReference>
<dbReference type="GO" id="GO:0042026">
    <property type="term" value="P:protein refolding"/>
    <property type="evidence" value="ECO:0007669"/>
    <property type="project" value="TreeGrafter"/>
</dbReference>
<evidence type="ECO:0000256" key="1">
    <source>
        <dbReference type="ARBA" id="ARBA00023016"/>
    </source>
</evidence>
<dbReference type="GO" id="GO:0005634">
    <property type="term" value="C:nucleus"/>
    <property type="evidence" value="ECO:0007669"/>
    <property type="project" value="TreeGrafter"/>
</dbReference>
<dbReference type="GO" id="GO:0009408">
    <property type="term" value="P:response to heat"/>
    <property type="evidence" value="ECO:0007669"/>
    <property type="project" value="TreeGrafter"/>
</dbReference>
<keyword evidence="5" id="KW-1185">Reference proteome</keyword>
<evidence type="ECO:0000259" key="3">
    <source>
        <dbReference type="Pfam" id="PF00011"/>
    </source>
</evidence>
<dbReference type="SUPFAM" id="SSF49764">
    <property type="entry name" value="HSP20-like chaperones"/>
    <property type="match status" value="1"/>
</dbReference>
<keyword evidence="1" id="KW-0346">Stress response</keyword>
<dbReference type="Pfam" id="PF00011">
    <property type="entry name" value="HSP20"/>
    <property type="match status" value="1"/>
</dbReference>
<dbReference type="Proteomes" id="UP000261620">
    <property type="component" value="Unplaced"/>
</dbReference>
<dbReference type="GO" id="GO:0051082">
    <property type="term" value="F:unfolded protein binding"/>
    <property type="evidence" value="ECO:0007669"/>
    <property type="project" value="TreeGrafter"/>
</dbReference>
<evidence type="ECO:0000256" key="2">
    <source>
        <dbReference type="SAM" id="MobiDB-lite"/>
    </source>
</evidence>
<evidence type="ECO:0000313" key="4">
    <source>
        <dbReference type="Ensembl" id="ENSMMOP00000027894.1"/>
    </source>
</evidence>
<dbReference type="Ensembl" id="ENSMMOT00000028367.1">
    <property type="protein sequence ID" value="ENSMMOP00000027894.1"/>
    <property type="gene ID" value="ENSMMOG00000021084.1"/>
</dbReference>
<dbReference type="PANTHER" id="PTHR45640:SF2">
    <property type="entry name" value="HEAT SHOCK PROTEIN BETA-11-RELATED"/>
    <property type="match status" value="1"/>
</dbReference>
<feature type="domain" description="SHSP" evidence="3">
    <location>
        <begin position="31"/>
        <end position="92"/>
    </location>
</feature>
<dbReference type="GO" id="GO:0005737">
    <property type="term" value="C:cytoplasm"/>
    <property type="evidence" value="ECO:0007669"/>
    <property type="project" value="TreeGrafter"/>
</dbReference>
<dbReference type="PANTHER" id="PTHR45640">
    <property type="entry name" value="HEAT SHOCK PROTEIN HSP-12.2-RELATED"/>
    <property type="match status" value="1"/>
</dbReference>
<name>A0A3Q3XL80_MOLML</name>
<dbReference type="AlphaFoldDB" id="A0A3Q3XL80"/>
<dbReference type="InterPro" id="IPR001436">
    <property type="entry name" value="Alpha-crystallin/sHSP_animal"/>
</dbReference>
<proteinExistence type="predicted"/>
<protein>
    <recommendedName>
        <fullName evidence="3">SHSP domain-containing protein</fullName>
    </recommendedName>
</protein>
<sequence>SRLPPPHVSVCAKTGATSSSRLRDVMGISEQLRSFSPEELSVKQAGRRLRVNGNKEEKQEDADGSFSYRRQEFRREVRLPEGLDPEAVSCYLDTTDVVYVSNQPGAEDWRIAKPCHWRALFLMINDSKCHKN</sequence>
<dbReference type="STRING" id="94237.ENSMMOP00000027894"/>
<accession>A0A3Q3XL80</accession>
<dbReference type="InterPro" id="IPR008978">
    <property type="entry name" value="HSP20-like_chaperone"/>
</dbReference>
<feature type="region of interest" description="Disordered" evidence="2">
    <location>
        <begin position="45"/>
        <end position="67"/>
    </location>
</feature>
<reference evidence="4" key="1">
    <citation type="submission" date="2025-08" db="UniProtKB">
        <authorList>
            <consortium name="Ensembl"/>
        </authorList>
    </citation>
    <scope>IDENTIFICATION</scope>
</reference>